<dbReference type="KEGG" id="bsc:COCSADRAFT_235839"/>
<feature type="region of interest" description="Disordered" evidence="1">
    <location>
        <begin position="27"/>
        <end position="77"/>
    </location>
</feature>
<reference evidence="3" key="2">
    <citation type="journal article" date="2013" name="PLoS Genet.">
        <title>Comparative genome structure, secondary metabolite, and effector coding capacity across Cochliobolus pathogens.</title>
        <authorList>
            <person name="Condon B.J."/>
            <person name="Leng Y."/>
            <person name="Wu D."/>
            <person name="Bushley K.E."/>
            <person name="Ohm R.A."/>
            <person name="Otillar R."/>
            <person name="Martin J."/>
            <person name="Schackwitz W."/>
            <person name="Grimwood J."/>
            <person name="MohdZainudin N."/>
            <person name="Xue C."/>
            <person name="Wang R."/>
            <person name="Manning V.A."/>
            <person name="Dhillon B."/>
            <person name="Tu Z.J."/>
            <person name="Steffenson B.J."/>
            <person name="Salamov A."/>
            <person name="Sun H."/>
            <person name="Lowry S."/>
            <person name="LaButti K."/>
            <person name="Han J."/>
            <person name="Copeland A."/>
            <person name="Lindquist E."/>
            <person name="Barry K."/>
            <person name="Schmutz J."/>
            <person name="Baker S.E."/>
            <person name="Ciuffetti L.M."/>
            <person name="Grigoriev I.V."/>
            <person name="Zhong S."/>
            <person name="Turgeon B.G."/>
        </authorList>
    </citation>
    <scope>NUCLEOTIDE SEQUENCE [LARGE SCALE GENOMIC DNA]</scope>
    <source>
        <strain evidence="3">ND90Pr / ATCC 201652</strain>
    </source>
</reference>
<proteinExistence type="predicted"/>
<gene>
    <name evidence="2" type="ORF">COCSADRAFT_235839</name>
</gene>
<name>M2S0J3_COCSN</name>
<protein>
    <submittedName>
        <fullName evidence="2">Uncharacterized protein</fullName>
    </submittedName>
</protein>
<dbReference type="AlphaFoldDB" id="M2S0J3"/>
<evidence type="ECO:0000256" key="1">
    <source>
        <dbReference type="SAM" id="MobiDB-lite"/>
    </source>
</evidence>
<dbReference type="RefSeq" id="XP_007703173.1">
    <property type="nucleotide sequence ID" value="XM_007704983.1"/>
</dbReference>
<accession>M2S0J3</accession>
<dbReference type="GeneID" id="19134872"/>
<organism evidence="2 3">
    <name type="scientific">Cochliobolus sativus (strain ND90Pr / ATCC 201652)</name>
    <name type="common">Common root rot and spot blotch fungus</name>
    <name type="synonym">Bipolaris sorokiniana</name>
    <dbReference type="NCBI Taxonomy" id="665912"/>
    <lineage>
        <taxon>Eukaryota</taxon>
        <taxon>Fungi</taxon>
        <taxon>Dikarya</taxon>
        <taxon>Ascomycota</taxon>
        <taxon>Pezizomycotina</taxon>
        <taxon>Dothideomycetes</taxon>
        <taxon>Pleosporomycetidae</taxon>
        <taxon>Pleosporales</taxon>
        <taxon>Pleosporineae</taxon>
        <taxon>Pleosporaceae</taxon>
        <taxon>Bipolaris</taxon>
    </lineage>
</organism>
<reference evidence="2 3" key="1">
    <citation type="journal article" date="2012" name="PLoS Pathog.">
        <title>Diverse lifestyles and strategies of plant pathogenesis encoded in the genomes of eighteen Dothideomycetes fungi.</title>
        <authorList>
            <person name="Ohm R.A."/>
            <person name="Feau N."/>
            <person name="Henrissat B."/>
            <person name="Schoch C.L."/>
            <person name="Horwitz B.A."/>
            <person name="Barry K.W."/>
            <person name="Condon B.J."/>
            <person name="Copeland A.C."/>
            <person name="Dhillon B."/>
            <person name="Glaser F."/>
            <person name="Hesse C.N."/>
            <person name="Kosti I."/>
            <person name="LaButti K."/>
            <person name="Lindquist E.A."/>
            <person name="Lucas S."/>
            <person name="Salamov A.A."/>
            <person name="Bradshaw R.E."/>
            <person name="Ciuffetti L."/>
            <person name="Hamelin R.C."/>
            <person name="Kema G.H.J."/>
            <person name="Lawrence C."/>
            <person name="Scott J.A."/>
            <person name="Spatafora J.W."/>
            <person name="Turgeon B.G."/>
            <person name="de Wit P.J.G.M."/>
            <person name="Zhong S."/>
            <person name="Goodwin S.B."/>
            <person name="Grigoriev I.V."/>
        </authorList>
    </citation>
    <scope>NUCLEOTIDE SEQUENCE [LARGE SCALE GENOMIC DNA]</scope>
    <source>
        <strain evidence="3">ND90Pr / ATCC 201652</strain>
    </source>
</reference>
<dbReference type="Proteomes" id="UP000016934">
    <property type="component" value="Unassembled WGS sequence"/>
</dbReference>
<dbReference type="HOGENOM" id="CLU_2637906_0_0_1"/>
<sequence>MDLSNEKLVESRGISLRQWVMKKEKKRAKEINGKEKRIRKEKNSPKPKALVTDAPNLEKKHNKHKREQNLILYTGQM</sequence>
<dbReference type="EMBL" id="KB445649">
    <property type="protein sequence ID" value="EMD60778.1"/>
    <property type="molecule type" value="Genomic_DNA"/>
</dbReference>
<evidence type="ECO:0000313" key="3">
    <source>
        <dbReference type="Proteomes" id="UP000016934"/>
    </source>
</evidence>
<keyword evidence="3" id="KW-1185">Reference proteome</keyword>
<evidence type="ECO:0000313" key="2">
    <source>
        <dbReference type="EMBL" id="EMD60778.1"/>
    </source>
</evidence>